<dbReference type="STRING" id="49012.A0A0F7SBC9"/>
<dbReference type="Proteomes" id="UP000242770">
    <property type="component" value="Unassembled WGS sequence"/>
</dbReference>
<dbReference type="GO" id="GO:0005739">
    <property type="term" value="C:mitochondrion"/>
    <property type="evidence" value="ECO:0007669"/>
    <property type="project" value="TreeGrafter"/>
</dbReference>
<name>A0A0F7SBC9_9BASI</name>
<dbReference type="EMBL" id="CCFA01003760">
    <property type="protein sequence ID" value="CDW98824.1"/>
    <property type="molecule type" value="Genomic_DNA"/>
</dbReference>
<dbReference type="InterPro" id="IPR004147">
    <property type="entry name" value="ABC1_dom"/>
</dbReference>
<evidence type="ECO:0000313" key="4">
    <source>
        <dbReference type="EMBL" id="CDW98824.1"/>
    </source>
</evidence>
<keyword evidence="2" id="KW-0812">Transmembrane</keyword>
<dbReference type="AlphaFoldDB" id="A0A0F7SBC9"/>
<dbReference type="PANTHER" id="PTHR45890">
    <property type="entry name" value="AARF DOMAIN CONTAINING KINASE 2 (PREDICTED)"/>
    <property type="match status" value="1"/>
</dbReference>
<dbReference type="InterPro" id="IPR052402">
    <property type="entry name" value="ADCK_kinase"/>
</dbReference>
<evidence type="ECO:0000256" key="2">
    <source>
        <dbReference type="SAM" id="Phobius"/>
    </source>
</evidence>
<protein>
    <recommendedName>
        <fullName evidence="3">ABC1 atypical kinase-like domain-containing protein</fullName>
    </recommendedName>
</protein>
<reference evidence="5" key="1">
    <citation type="submission" date="2014-06" db="EMBL/GenBank/DDBJ databases">
        <authorList>
            <person name="Berkman P.J."/>
        </authorList>
    </citation>
    <scope>NUCLEOTIDE SEQUENCE [LARGE SCALE GENOMIC DNA]</scope>
</reference>
<feature type="non-terminal residue" evidence="4">
    <location>
        <position position="322"/>
    </location>
</feature>
<proteinExistence type="predicted"/>
<evidence type="ECO:0000259" key="3">
    <source>
        <dbReference type="Pfam" id="PF03109"/>
    </source>
</evidence>
<dbReference type="Pfam" id="PF03109">
    <property type="entry name" value="ABC1"/>
    <property type="match status" value="1"/>
</dbReference>
<keyword evidence="5" id="KW-1185">Reference proteome</keyword>
<gene>
    <name evidence="4" type="primary">SSCI63240.1</name>
</gene>
<dbReference type="PANTHER" id="PTHR45890:SF1">
    <property type="entry name" value="AARF DOMAIN CONTAINING KINASE 2"/>
    <property type="match status" value="1"/>
</dbReference>
<feature type="region of interest" description="Disordered" evidence="1">
    <location>
        <begin position="68"/>
        <end position="96"/>
    </location>
</feature>
<evidence type="ECO:0000313" key="5">
    <source>
        <dbReference type="Proteomes" id="UP000242770"/>
    </source>
</evidence>
<feature type="transmembrane region" description="Helical" evidence="2">
    <location>
        <begin position="131"/>
        <end position="150"/>
    </location>
</feature>
<sequence length="322" mass="36428">MLPSLRTRLASAPTGRFLSKFQHARGFAQSSASGQYRSNSKAGRIASIAIAGLGTAFFVNWSLSRGPLQSEPEASQAPNQEQRPQHKGFAPPVEEDDQDLDRRNIVVRTFIKIGNVMHAIIIEPFGTGQRFLYLVVLFLPVILTAPMLLVGSRREKGRRRGRRVRKDEEGDRWGATWWYSFLVKQMERAGPTFIKLAQWAGSRQDLFPDELCQRLGRLHSNGKPHSFRYTKRVIERLFQRPFDQIFEQFGHEPMGIGAVAQVYKATLKHDLLPPGYKRAKKEATKGEATQKLSKTLALSYEEDIAPPQIPTNSVAIKILHPR</sequence>
<keyword evidence="2" id="KW-0472">Membrane</keyword>
<feature type="domain" description="ABC1 atypical kinase-like" evidence="3">
    <location>
        <begin position="218"/>
        <end position="269"/>
    </location>
</feature>
<organism evidence="4 5">
    <name type="scientific">Sporisorium scitamineum</name>
    <dbReference type="NCBI Taxonomy" id="49012"/>
    <lineage>
        <taxon>Eukaryota</taxon>
        <taxon>Fungi</taxon>
        <taxon>Dikarya</taxon>
        <taxon>Basidiomycota</taxon>
        <taxon>Ustilaginomycotina</taxon>
        <taxon>Ustilaginomycetes</taxon>
        <taxon>Ustilaginales</taxon>
        <taxon>Ustilaginaceae</taxon>
        <taxon>Sporisorium</taxon>
    </lineage>
</organism>
<evidence type="ECO:0000256" key="1">
    <source>
        <dbReference type="SAM" id="MobiDB-lite"/>
    </source>
</evidence>
<keyword evidence="2" id="KW-1133">Transmembrane helix</keyword>
<accession>A0A0F7SBC9</accession>
<feature type="compositionally biased region" description="Polar residues" evidence="1">
    <location>
        <begin position="72"/>
        <end position="82"/>
    </location>
</feature>